<keyword evidence="3" id="KW-1185">Reference proteome</keyword>
<dbReference type="Pfam" id="PF12697">
    <property type="entry name" value="Abhydrolase_6"/>
    <property type="match status" value="1"/>
</dbReference>
<dbReference type="PANTHER" id="PTHR43798:SF33">
    <property type="entry name" value="HYDROLASE, PUTATIVE (AFU_ORTHOLOGUE AFUA_2G14860)-RELATED"/>
    <property type="match status" value="1"/>
</dbReference>
<name>A0A6G1LBM2_9PEZI</name>
<dbReference type="Gene3D" id="3.40.50.1820">
    <property type="entry name" value="alpha/beta hydrolase"/>
    <property type="match status" value="1"/>
</dbReference>
<feature type="domain" description="AB hydrolase-1" evidence="1">
    <location>
        <begin position="42"/>
        <end position="224"/>
    </location>
</feature>
<dbReference type="GO" id="GO:0016020">
    <property type="term" value="C:membrane"/>
    <property type="evidence" value="ECO:0007669"/>
    <property type="project" value="TreeGrafter"/>
</dbReference>
<evidence type="ECO:0000313" key="2">
    <source>
        <dbReference type="EMBL" id="KAF2769818.1"/>
    </source>
</evidence>
<dbReference type="PANTHER" id="PTHR43798">
    <property type="entry name" value="MONOACYLGLYCEROL LIPASE"/>
    <property type="match status" value="1"/>
</dbReference>
<dbReference type="EMBL" id="ML995830">
    <property type="protein sequence ID" value="KAF2769818.1"/>
    <property type="molecule type" value="Genomic_DNA"/>
</dbReference>
<dbReference type="GO" id="GO:0016787">
    <property type="term" value="F:hydrolase activity"/>
    <property type="evidence" value="ECO:0007669"/>
    <property type="project" value="UniProtKB-KW"/>
</dbReference>
<keyword evidence="2" id="KW-0378">Hydrolase</keyword>
<evidence type="ECO:0000313" key="3">
    <source>
        <dbReference type="Proteomes" id="UP000799436"/>
    </source>
</evidence>
<dbReference type="InterPro" id="IPR029058">
    <property type="entry name" value="AB_hydrolase_fold"/>
</dbReference>
<protein>
    <submittedName>
        <fullName evidence="2">Alpha/beta-hydrolase</fullName>
    </submittedName>
</protein>
<dbReference type="InterPro" id="IPR000073">
    <property type="entry name" value="AB_hydrolase_1"/>
</dbReference>
<dbReference type="InterPro" id="IPR050266">
    <property type="entry name" value="AB_hydrolase_sf"/>
</dbReference>
<proteinExistence type="predicted"/>
<gene>
    <name evidence="2" type="ORF">EJ03DRAFT_84359</name>
</gene>
<organism evidence="2 3">
    <name type="scientific">Teratosphaeria nubilosa</name>
    <dbReference type="NCBI Taxonomy" id="161662"/>
    <lineage>
        <taxon>Eukaryota</taxon>
        <taxon>Fungi</taxon>
        <taxon>Dikarya</taxon>
        <taxon>Ascomycota</taxon>
        <taxon>Pezizomycotina</taxon>
        <taxon>Dothideomycetes</taxon>
        <taxon>Dothideomycetidae</taxon>
        <taxon>Mycosphaerellales</taxon>
        <taxon>Teratosphaeriaceae</taxon>
        <taxon>Teratosphaeria</taxon>
    </lineage>
</organism>
<dbReference type="AlphaFoldDB" id="A0A6G1LBM2"/>
<sequence>MADGWSSSKCKEGFVTTKAGRISLTAVGPARQSGDVVVVCEAGAGEPGTSWCAVARLLSSDVRVYYYHRAGLGRSDASSVVRTAENMAAELHDLLTAAHVPPPYILLAHSYGGLVVREFIAAAPPRDVVGLVLVDTNQESTFATQQLPFAAMQALLSGLDYSDAIGLWTEHEVTAEELERVKNNDLITSPAAPGEVAEFQSSAAALKSKSQLDQQALDPYPVTVIRGNCLRDFKRAQVVARSRGNGTPEQWEQWEAFISRFEKNDMALVASPLYFQVVLQLPLSNATCAKASAEDAVSFPRSLGWLRDLL</sequence>
<reference evidence="2" key="1">
    <citation type="journal article" date="2020" name="Stud. Mycol.">
        <title>101 Dothideomycetes genomes: a test case for predicting lifestyles and emergence of pathogens.</title>
        <authorList>
            <person name="Haridas S."/>
            <person name="Albert R."/>
            <person name="Binder M."/>
            <person name="Bloem J."/>
            <person name="Labutti K."/>
            <person name="Salamov A."/>
            <person name="Andreopoulos B."/>
            <person name="Baker S."/>
            <person name="Barry K."/>
            <person name="Bills G."/>
            <person name="Bluhm B."/>
            <person name="Cannon C."/>
            <person name="Castanera R."/>
            <person name="Culley D."/>
            <person name="Daum C."/>
            <person name="Ezra D."/>
            <person name="Gonzalez J."/>
            <person name="Henrissat B."/>
            <person name="Kuo A."/>
            <person name="Liang C."/>
            <person name="Lipzen A."/>
            <person name="Lutzoni F."/>
            <person name="Magnuson J."/>
            <person name="Mondo S."/>
            <person name="Nolan M."/>
            <person name="Ohm R."/>
            <person name="Pangilinan J."/>
            <person name="Park H.-J."/>
            <person name="Ramirez L."/>
            <person name="Alfaro M."/>
            <person name="Sun H."/>
            <person name="Tritt A."/>
            <person name="Yoshinaga Y."/>
            <person name="Zwiers L.-H."/>
            <person name="Turgeon B."/>
            <person name="Goodwin S."/>
            <person name="Spatafora J."/>
            <person name="Crous P."/>
            <person name="Grigoriev I."/>
        </authorList>
    </citation>
    <scope>NUCLEOTIDE SEQUENCE</scope>
    <source>
        <strain evidence="2">CBS 116005</strain>
    </source>
</reference>
<dbReference type="OrthoDB" id="294702at2759"/>
<dbReference type="Proteomes" id="UP000799436">
    <property type="component" value="Unassembled WGS sequence"/>
</dbReference>
<evidence type="ECO:0000259" key="1">
    <source>
        <dbReference type="Pfam" id="PF12697"/>
    </source>
</evidence>
<accession>A0A6G1LBM2</accession>
<dbReference type="SUPFAM" id="SSF53474">
    <property type="entry name" value="alpha/beta-Hydrolases"/>
    <property type="match status" value="1"/>
</dbReference>